<dbReference type="Pfam" id="PF01077">
    <property type="entry name" value="NIR_SIR"/>
    <property type="match status" value="1"/>
</dbReference>
<evidence type="ECO:0000256" key="15">
    <source>
        <dbReference type="PIRNR" id="PIRNR037149"/>
    </source>
</evidence>
<evidence type="ECO:0000259" key="19">
    <source>
        <dbReference type="Pfam" id="PF04324"/>
    </source>
</evidence>
<dbReference type="CDD" id="cd19943">
    <property type="entry name" value="NirB_Fer2_BFD-like_1"/>
    <property type="match status" value="1"/>
</dbReference>
<reference evidence="22" key="1">
    <citation type="submission" date="2021-03" db="EMBL/GenBank/DDBJ databases">
        <title>Bacillus suaedae sp. nov., isolated from Suaeda aralocaspica.</title>
        <authorList>
            <person name="Lei R.F.R."/>
        </authorList>
    </citation>
    <scope>NUCLEOTIDE SEQUENCE</scope>
    <source>
        <strain evidence="22">YZJH907-2</strain>
    </source>
</reference>
<comment type="caution">
    <text evidence="22">The sequence shown here is derived from an EMBL/GenBank/DDBJ whole genome shotgun (WGS) entry which is preliminary data.</text>
</comment>
<dbReference type="EMBL" id="JAGKSQ010000012">
    <property type="protein sequence ID" value="MBP3953329.1"/>
    <property type="molecule type" value="Genomic_DNA"/>
</dbReference>
<keyword evidence="5 16" id="KW-0349">Heme</keyword>
<evidence type="ECO:0000313" key="23">
    <source>
        <dbReference type="Proteomes" id="UP000678228"/>
    </source>
</evidence>
<dbReference type="NCBIfam" id="TIGR02374">
    <property type="entry name" value="nitri_red_nirB"/>
    <property type="match status" value="1"/>
</dbReference>
<protein>
    <submittedName>
        <fullName evidence="22">Nitrite reductase large subunit NirB</fullName>
    </submittedName>
</protein>
<dbReference type="RefSeq" id="WP_210599186.1">
    <property type="nucleotide sequence ID" value="NZ_JAGKSQ010000012.1"/>
</dbReference>
<dbReference type="PANTHER" id="PTHR43809:SF1">
    <property type="entry name" value="NITRITE REDUCTASE (NADH) LARGE SUBUNIT"/>
    <property type="match status" value="1"/>
</dbReference>
<evidence type="ECO:0000256" key="5">
    <source>
        <dbReference type="ARBA" id="ARBA00022617"/>
    </source>
</evidence>
<dbReference type="GO" id="GO:0042128">
    <property type="term" value="P:nitrate assimilation"/>
    <property type="evidence" value="ECO:0007669"/>
    <property type="project" value="UniProtKB-UniRule"/>
</dbReference>
<dbReference type="InterPro" id="IPR036188">
    <property type="entry name" value="FAD/NAD-bd_sf"/>
</dbReference>
<dbReference type="InterPro" id="IPR045854">
    <property type="entry name" value="NO2/SO3_Rdtase_4Fe4S_sf"/>
</dbReference>
<dbReference type="GO" id="GO:0051539">
    <property type="term" value="F:4 iron, 4 sulfur cluster binding"/>
    <property type="evidence" value="ECO:0007669"/>
    <property type="project" value="UniProtKB-KW"/>
</dbReference>
<keyword evidence="6 15" id="KW-0285">Flavoprotein</keyword>
<feature type="binding site" description="axial binding residue" evidence="16">
    <location>
        <position position="679"/>
    </location>
    <ligand>
        <name>siroheme</name>
        <dbReference type="ChEBI" id="CHEBI:60052"/>
    </ligand>
    <ligandPart>
        <name>Fe</name>
        <dbReference type="ChEBI" id="CHEBI:18248"/>
    </ligandPart>
</feature>
<dbReference type="SUPFAM" id="SSF51905">
    <property type="entry name" value="FAD/NAD(P)-binding domain"/>
    <property type="match status" value="2"/>
</dbReference>
<evidence type="ECO:0000256" key="11">
    <source>
        <dbReference type="ARBA" id="ARBA00023004"/>
    </source>
</evidence>
<dbReference type="InterPro" id="IPR023753">
    <property type="entry name" value="FAD/NAD-binding_dom"/>
</dbReference>
<evidence type="ECO:0000256" key="13">
    <source>
        <dbReference type="ARBA" id="ARBA00023063"/>
    </source>
</evidence>
<dbReference type="GO" id="GO:0050660">
    <property type="term" value="F:flavin adenine dinucleotide binding"/>
    <property type="evidence" value="ECO:0007669"/>
    <property type="project" value="UniProtKB-UniRule"/>
</dbReference>
<dbReference type="Gene3D" id="3.30.390.30">
    <property type="match status" value="1"/>
</dbReference>
<dbReference type="GO" id="GO:0050661">
    <property type="term" value="F:NADP binding"/>
    <property type="evidence" value="ECO:0007669"/>
    <property type="project" value="UniProtKB-UniRule"/>
</dbReference>
<dbReference type="Gene3D" id="1.10.10.1100">
    <property type="entry name" value="BFD-like [2Fe-2S]-binding domain"/>
    <property type="match status" value="1"/>
</dbReference>
<dbReference type="Proteomes" id="UP000678228">
    <property type="component" value="Unassembled WGS sequence"/>
</dbReference>
<feature type="binding site" evidence="16">
    <location>
        <position position="641"/>
    </location>
    <ligand>
        <name>[4Fe-4S] cluster</name>
        <dbReference type="ChEBI" id="CHEBI:49883"/>
    </ligand>
</feature>
<evidence type="ECO:0000256" key="1">
    <source>
        <dbReference type="ARBA" id="ARBA00001974"/>
    </source>
</evidence>
<dbReference type="Gene3D" id="3.30.413.10">
    <property type="entry name" value="Sulfite Reductase Hemoprotein, domain 1"/>
    <property type="match status" value="1"/>
</dbReference>
<dbReference type="CDD" id="cd19944">
    <property type="entry name" value="NirB_Fer2_BFD-like_2"/>
    <property type="match status" value="1"/>
</dbReference>
<dbReference type="InterPro" id="IPR006067">
    <property type="entry name" value="NO2/SO3_Rdtase_4Fe4S_dom"/>
</dbReference>
<dbReference type="InterPro" id="IPR052034">
    <property type="entry name" value="NasD-like"/>
</dbReference>
<feature type="domain" description="BFD-like [2Fe-2S]-binding" evidence="19">
    <location>
        <begin position="419"/>
        <end position="466"/>
    </location>
</feature>
<evidence type="ECO:0000313" key="22">
    <source>
        <dbReference type="EMBL" id="MBP3953329.1"/>
    </source>
</evidence>
<feature type="binding site" evidence="16">
    <location>
        <position position="635"/>
    </location>
    <ligand>
        <name>[4Fe-4S] cluster</name>
        <dbReference type="ChEBI" id="CHEBI:49883"/>
    </ligand>
</feature>
<comment type="cofactor">
    <cofactor evidence="16">
        <name>[4Fe-4S] cluster</name>
        <dbReference type="ChEBI" id="CHEBI:49883"/>
    </cofactor>
    <text evidence="16">Binds 1 [4Fe-4S] cluster per subunit.</text>
</comment>
<dbReference type="Pfam" id="PF03460">
    <property type="entry name" value="NIR_SIR_ferr"/>
    <property type="match status" value="1"/>
</dbReference>
<evidence type="ECO:0000256" key="3">
    <source>
        <dbReference type="ARBA" id="ARBA00010429"/>
    </source>
</evidence>
<dbReference type="InterPro" id="IPR007419">
    <property type="entry name" value="BFD-like_2Fe2S-bd_dom"/>
</dbReference>
<evidence type="ECO:0000256" key="2">
    <source>
        <dbReference type="ARBA" id="ARBA00005096"/>
    </source>
</evidence>
<dbReference type="GO" id="GO:0020037">
    <property type="term" value="F:heme binding"/>
    <property type="evidence" value="ECO:0007669"/>
    <property type="project" value="InterPro"/>
</dbReference>
<dbReference type="InterPro" id="IPR041854">
    <property type="entry name" value="BFD-like_2Fe2S-bd_dom_sf"/>
</dbReference>
<sequence>MGERLVLIGNGMAGIRTLEEIIKKDPARYSMTVFGEEPHPNYNRILLSSVLQGDADVNDIVLNDYDWYAENGVILYTGDPVIKVDTKKQIVYSSKGIECPYDKLIFATGSNPFMLPLPGADKEGVIAFRNIKDCETMIETSKNYKKAAVIGGGLLGLEAARGLLNLNMKVDVIHISNTLMERQLDEPAGKMLQEELEGQGMNFLLEAQTESIIGRDRVQGLRFKDGTSIQADLVVMAVGIKPNIDLAKKTGLKTERAIVVDDYMQTSIKNVYAVGECAEHRGIAYGLVAPLYEQGKVLAEHICASEPMTKPGYQGSIVYTQLKVSGVDVFSAGRFQDNSETKAIRVHDEFEGIYKKVVVQDNKIVGAVLFGDTGDSPRLLNMMRSGEDISQMSKVAILPSENSGTRESPVVAMADGETICGCNGVSKGDICSAITDQGLTSVEQVKQCTNAGRSCGGCKPLIADLLTLTTGESVANAKEPMCSCTEFSHEEVVAEIRELGLSHPREVMNVLGWESDEGCSKCRPAINYYLKMVDPIKNQDDPTSRFINERAHANINHNGTFTVVPRMYGGVTNAAQLRKIAEVADKYDVPLLKVTGGQRIDLVGIDKDNLPKVWKDLDMRSGSAYAKALRTVKTCVGAQFCRFGTQDSIGLGIELEKKFEYINTPHKVKMAVSACPRNCAESGIKDFGVVGVDGGWELYVAGNGGVDLRAGELFCKVKEKDELIDIISSFMQYYREHARYLERTSHFVERVGLDHMKKVILEDTEGRNALIERMDLALSTGKDPWKEIIENEEKQSEYKKNNIEVLQ</sequence>
<evidence type="ECO:0000256" key="10">
    <source>
        <dbReference type="ARBA" id="ARBA00023002"/>
    </source>
</evidence>
<proteinExistence type="inferred from homology"/>
<keyword evidence="9 15" id="KW-0274">FAD</keyword>
<dbReference type="InterPro" id="IPR017121">
    <property type="entry name" value="Nitrite_Rdtase_lsu"/>
</dbReference>
<gene>
    <name evidence="22" type="primary">nirB</name>
    <name evidence="22" type="ORF">J7W16_19630</name>
</gene>
<dbReference type="InterPro" id="IPR005117">
    <property type="entry name" value="NiRdtase/SiRdtase_haem-b_fer"/>
</dbReference>
<comment type="cofactor">
    <cofactor evidence="1 15">
        <name>FAD</name>
        <dbReference type="ChEBI" id="CHEBI:57692"/>
    </cofactor>
</comment>
<dbReference type="PIRSF" id="PIRSF037149">
    <property type="entry name" value="NirB"/>
    <property type="match status" value="1"/>
</dbReference>
<evidence type="ECO:0000256" key="7">
    <source>
        <dbReference type="ARBA" id="ARBA00022714"/>
    </source>
</evidence>
<feature type="domain" description="Nitrite/Sulfite reductase ferredoxin-like" evidence="18">
    <location>
        <begin position="558"/>
        <end position="618"/>
    </location>
</feature>
<keyword evidence="23" id="KW-1185">Reference proteome</keyword>
<dbReference type="Pfam" id="PF18267">
    <property type="entry name" value="Rubredoxin_C"/>
    <property type="match status" value="1"/>
</dbReference>
<dbReference type="PRINTS" id="PR00397">
    <property type="entry name" value="SIROHAEM"/>
</dbReference>
<dbReference type="FunFam" id="1.10.10.1100:FF:000002">
    <property type="entry name" value="Nitrite reductase large subunit"/>
    <property type="match status" value="1"/>
</dbReference>
<dbReference type="InterPro" id="IPR041575">
    <property type="entry name" value="Rubredoxin_C"/>
</dbReference>
<comment type="similarity">
    <text evidence="3">Belongs to the nitrite and sulfite reductase 4Fe-4S domain family.</text>
</comment>
<feature type="binding site" evidence="16">
    <location>
        <position position="675"/>
    </location>
    <ligand>
        <name>[4Fe-4S] cluster</name>
        <dbReference type="ChEBI" id="CHEBI:49883"/>
    </ligand>
</feature>
<dbReference type="Pfam" id="PF04324">
    <property type="entry name" value="Fer2_BFD"/>
    <property type="match status" value="2"/>
</dbReference>
<evidence type="ECO:0000256" key="12">
    <source>
        <dbReference type="ARBA" id="ARBA00023014"/>
    </source>
</evidence>
<dbReference type="GO" id="GO:0098809">
    <property type="term" value="F:nitrite reductase activity"/>
    <property type="evidence" value="ECO:0007669"/>
    <property type="project" value="InterPro"/>
</dbReference>
<keyword evidence="8 16" id="KW-0479">Metal-binding</keyword>
<feature type="domain" description="NADH-rubredoxin oxidoreductase C-terminal" evidence="21">
    <location>
        <begin position="320"/>
        <end position="386"/>
    </location>
</feature>
<evidence type="ECO:0000256" key="9">
    <source>
        <dbReference type="ARBA" id="ARBA00022827"/>
    </source>
</evidence>
<evidence type="ECO:0000259" key="21">
    <source>
        <dbReference type="Pfam" id="PF18267"/>
    </source>
</evidence>
<dbReference type="GO" id="GO:0046872">
    <property type="term" value="F:metal ion binding"/>
    <property type="evidence" value="ECO:0007669"/>
    <property type="project" value="UniProtKB-KW"/>
</dbReference>
<evidence type="ECO:0000259" key="20">
    <source>
        <dbReference type="Pfam" id="PF07992"/>
    </source>
</evidence>
<evidence type="ECO:0000256" key="16">
    <source>
        <dbReference type="PIRSR" id="PIRSR037149-1"/>
    </source>
</evidence>
<evidence type="ECO:0000256" key="14">
    <source>
        <dbReference type="ARBA" id="ARBA00034078"/>
    </source>
</evidence>
<dbReference type="SUPFAM" id="SSF55124">
    <property type="entry name" value="Nitrite/Sulfite reductase N-terminal domain-like"/>
    <property type="match status" value="1"/>
</dbReference>
<keyword evidence="13 15" id="KW-0534">Nitrate assimilation</keyword>
<organism evidence="22 23">
    <name type="scientific">Halalkalibacter suaedae</name>
    <dbReference type="NCBI Taxonomy" id="2822140"/>
    <lineage>
        <taxon>Bacteria</taxon>
        <taxon>Bacillati</taxon>
        <taxon>Bacillota</taxon>
        <taxon>Bacilli</taxon>
        <taxon>Bacillales</taxon>
        <taxon>Bacillaceae</taxon>
        <taxon>Halalkalibacter</taxon>
    </lineage>
</organism>
<dbReference type="PRINTS" id="PR00411">
    <property type="entry name" value="PNDRDTASEI"/>
</dbReference>
<dbReference type="FunFam" id="3.50.50.60:FF:000033">
    <property type="entry name" value="Nitrite reductase [NAD(P)H], large subunit"/>
    <property type="match status" value="1"/>
</dbReference>
<evidence type="ECO:0000259" key="18">
    <source>
        <dbReference type="Pfam" id="PF03460"/>
    </source>
</evidence>
<evidence type="ECO:0000259" key="17">
    <source>
        <dbReference type="Pfam" id="PF01077"/>
    </source>
</evidence>
<dbReference type="InterPro" id="IPR036136">
    <property type="entry name" value="Nit/Sulf_reduc_fer-like_dom_sf"/>
</dbReference>
<dbReference type="InterPro" id="IPR012744">
    <property type="entry name" value="Nitri_red_NirB"/>
</dbReference>
<keyword evidence="7" id="KW-0001">2Fe-2S</keyword>
<comment type="cofactor">
    <cofactor evidence="14">
        <name>[2Fe-2S] cluster</name>
        <dbReference type="ChEBI" id="CHEBI:190135"/>
    </cofactor>
</comment>
<evidence type="ECO:0000256" key="6">
    <source>
        <dbReference type="ARBA" id="ARBA00022630"/>
    </source>
</evidence>
<dbReference type="PANTHER" id="PTHR43809">
    <property type="entry name" value="NITRITE REDUCTASE (NADH) LARGE SUBUNIT"/>
    <property type="match status" value="1"/>
</dbReference>
<dbReference type="Pfam" id="PF07992">
    <property type="entry name" value="Pyr_redox_2"/>
    <property type="match status" value="1"/>
</dbReference>
<feature type="domain" description="BFD-like [2Fe-2S]-binding" evidence="19">
    <location>
        <begin position="481"/>
        <end position="531"/>
    </location>
</feature>
<evidence type="ECO:0000256" key="4">
    <source>
        <dbReference type="ARBA" id="ARBA00022485"/>
    </source>
</evidence>
<comment type="cofactor">
    <cofactor evidence="16">
        <name>siroheme</name>
        <dbReference type="ChEBI" id="CHEBI:60052"/>
    </cofactor>
    <text evidence="16">Binds 1 siroheme per subunit.</text>
</comment>
<dbReference type="Gene3D" id="3.50.50.60">
    <property type="entry name" value="FAD/NAD(P)-binding domain"/>
    <property type="match status" value="2"/>
</dbReference>
<dbReference type="GO" id="GO:0051537">
    <property type="term" value="F:2 iron, 2 sulfur cluster binding"/>
    <property type="evidence" value="ECO:0007669"/>
    <property type="project" value="UniProtKB-KW"/>
</dbReference>
<feature type="domain" description="Nitrite/sulphite reductase 4Fe-4S" evidence="17">
    <location>
        <begin position="626"/>
        <end position="763"/>
    </location>
</feature>
<keyword evidence="12 16" id="KW-0411">Iron-sulfur</keyword>
<accession>A0A940WV42</accession>
<keyword evidence="11 16" id="KW-0408">Iron</keyword>
<feature type="domain" description="FAD/NAD(P)-binding" evidence="20">
    <location>
        <begin position="4"/>
        <end position="280"/>
    </location>
</feature>
<dbReference type="InterPro" id="IPR006066">
    <property type="entry name" value="NO2/SO3_Rdtase_FeS/sirohaem_BS"/>
</dbReference>
<evidence type="ECO:0000256" key="8">
    <source>
        <dbReference type="ARBA" id="ARBA00022723"/>
    </source>
</evidence>
<keyword evidence="4 16" id="KW-0004">4Fe-4S</keyword>
<keyword evidence="10" id="KW-0560">Oxidoreductase</keyword>
<dbReference type="AlphaFoldDB" id="A0A940WV42"/>
<dbReference type="PRINTS" id="PR00368">
    <property type="entry name" value="FADPNR"/>
</dbReference>
<comment type="pathway">
    <text evidence="2">Nitrogen metabolism; nitrate reduction (assimilation).</text>
</comment>
<dbReference type="InterPro" id="IPR016156">
    <property type="entry name" value="FAD/NAD-linked_Rdtase_dimer_sf"/>
</dbReference>
<dbReference type="SUPFAM" id="SSF56014">
    <property type="entry name" value="Nitrite and sulphite reductase 4Fe-4S domain-like"/>
    <property type="match status" value="1"/>
</dbReference>
<feature type="binding site" evidence="16">
    <location>
        <position position="679"/>
    </location>
    <ligand>
        <name>[4Fe-4S] cluster</name>
        <dbReference type="ChEBI" id="CHEBI:49883"/>
    </ligand>
</feature>
<name>A0A940WV42_9BACI</name>